<feature type="compositionally biased region" description="Polar residues" evidence="1">
    <location>
        <begin position="172"/>
        <end position="199"/>
    </location>
</feature>
<dbReference type="InterPro" id="IPR045107">
    <property type="entry name" value="SAC3/GANP/THP3"/>
</dbReference>
<keyword evidence="4" id="KW-1185">Reference proteome</keyword>
<evidence type="ECO:0000313" key="4">
    <source>
        <dbReference type="Proteomes" id="UP000183832"/>
    </source>
</evidence>
<feature type="region of interest" description="Disordered" evidence="1">
    <location>
        <begin position="334"/>
        <end position="414"/>
    </location>
</feature>
<dbReference type="GO" id="GO:0005634">
    <property type="term" value="C:nucleus"/>
    <property type="evidence" value="ECO:0007669"/>
    <property type="project" value="TreeGrafter"/>
</dbReference>
<evidence type="ECO:0000313" key="3">
    <source>
        <dbReference type="EMBL" id="CRK88837.1"/>
    </source>
</evidence>
<organism evidence="3 4">
    <name type="scientific">Clunio marinus</name>
    <dbReference type="NCBI Taxonomy" id="568069"/>
    <lineage>
        <taxon>Eukaryota</taxon>
        <taxon>Metazoa</taxon>
        <taxon>Ecdysozoa</taxon>
        <taxon>Arthropoda</taxon>
        <taxon>Hexapoda</taxon>
        <taxon>Insecta</taxon>
        <taxon>Pterygota</taxon>
        <taxon>Neoptera</taxon>
        <taxon>Endopterygota</taxon>
        <taxon>Diptera</taxon>
        <taxon>Nematocera</taxon>
        <taxon>Chironomoidea</taxon>
        <taxon>Chironomidae</taxon>
        <taxon>Clunio</taxon>
    </lineage>
</organism>
<dbReference type="PANTHER" id="PTHR12436:SF4">
    <property type="entry name" value="LEUKOCYTE RECEPTOR CLUSTER MEMBER 8"/>
    <property type="match status" value="1"/>
</dbReference>
<reference evidence="3 4" key="1">
    <citation type="submission" date="2015-04" db="EMBL/GenBank/DDBJ databases">
        <authorList>
            <person name="Syromyatnikov M.Y."/>
            <person name="Popov V.N."/>
        </authorList>
    </citation>
    <scope>NUCLEOTIDE SEQUENCE [LARGE SCALE GENOMIC DNA]</scope>
</reference>
<evidence type="ECO:0000256" key="1">
    <source>
        <dbReference type="SAM" id="MobiDB-lite"/>
    </source>
</evidence>
<dbReference type="EMBL" id="CVRI01000010">
    <property type="protein sequence ID" value="CRK88837.1"/>
    <property type="molecule type" value="Genomic_DNA"/>
</dbReference>
<dbReference type="Gene3D" id="1.25.40.990">
    <property type="match status" value="1"/>
</dbReference>
<proteinExistence type="predicted"/>
<protein>
    <submittedName>
        <fullName evidence="3">CLUMA_CG002634, isoform A</fullName>
    </submittedName>
</protein>
<gene>
    <name evidence="3" type="ORF">CLUMA_CG002634</name>
</gene>
<dbReference type="PANTHER" id="PTHR12436">
    <property type="entry name" value="80 KDA MCM3-ASSOCIATED PROTEIN"/>
    <property type="match status" value="1"/>
</dbReference>
<dbReference type="FunFam" id="1.25.40.990:FF:000010">
    <property type="entry name" value="Leukocyte receptor cluster member"/>
    <property type="match status" value="1"/>
</dbReference>
<evidence type="ECO:0000259" key="2">
    <source>
        <dbReference type="PROSITE" id="PS50250"/>
    </source>
</evidence>
<dbReference type="InterPro" id="IPR000717">
    <property type="entry name" value="PCI_dom"/>
</dbReference>
<dbReference type="Pfam" id="PF03399">
    <property type="entry name" value="SAC3_GANP"/>
    <property type="match status" value="1"/>
</dbReference>
<feature type="region of interest" description="Disordered" evidence="1">
    <location>
        <begin position="117"/>
        <end position="222"/>
    </location>
</feature>
<feature type="region of interest" description="Disordered" evidence="1">
    <location>
        <begin position="1"/>
        <end position="39"/>
    </location>
</feature>
<feature type="compositionally biased region" description="Polar residues" evidence="1">
    <location>
        <begin position="207"/>
        <end position="219"/>
    </location>
</feature>
<dbReference type="AlphaFoldDB" id="A0A1J1HLD2"/>
<feature type="compositionally biased region" description="Low complexity" evidence="1">
    <location>
        <begin position="357"/>
        <end position="370"/>
    </location>
</feature>
<feature type="compositionally biased region" description="Low complexity" evidence="1">
    <location>
        <begin position="23"/>
        <end position="39"/>
    </location>
</feature>
<dbReference type="STRING" id="568069.A0A1J1HLD2"/>
<dbReference type="PROSITE" id="PS50250">
    <property type="entry name" value="PCI"/>
    <property type="match status" value="1"/>
</dbReference>
<feature type="compositionally biased region" description="Basic residues" evidence="1">
    <location>
        <begin position="125"/>
        <end position="137"/>
    </location>
</feature>
<accession>A0A1J1HLD2</accession>
<sequence length="742" mass="84568">MESEKVPSPCPPPSLFSSPPPSFASNNNNNNSSSPYQNNHLSNAIINYAQSRMQQQMGSNDFYRPQYFNNQQQMNQAPCLFNKPIRFNINKQGTKVNPMMINQNNSFMQNPNNCMMNNFHNNANPKKRNKNKKKKNKNGGYNIGNESDGFSHDQPPLPPLQNDFNKPPPSFVPTSSQQVTSSMFNKPPEATSSQASSTNDIKDVNMTDVSSDNNKTTPETVAGVNPAMEWPESLYNYVARCYMKCHTPIDKDLCEITLKGKITMAMTRGELFSKDWENEPMPILHSDRMQQQQTPPQQQKPQPQAQHVFNKNRPIVVGQLSQFQNLPAVNAKKGISSPLGARLGKSPITKKRRSRSSSRSSRSRSNSSTPPRKRRSSDDDNDSKYNFNNKSQVPAFNKIGNSKKRSRKEKMAQKASAFYTKNGAIGGLVDSSDVERLKKRADRFNKMTSKPVLTSTLNSFNSRKKFATPTAFNPIVDDSVDDSIDFLSLHIVGTCRDLEKPFLRLTRAPEASEVRPVDVLVYSLTNVKNRWVEKQEYYYACDQLKSIRQDLTVQGIRDEFTVRVYETHARIAMEKGDHEEFNQCQTQLKMLYSEIGGENQLEFLAYRILYYIFTKNTLDLSTILKSLTTEERADECISHALKLRSAWALNNYSRFFKLYKESPKMSGYIMDWFIERERKLALKNWIIKVYRPGISCEFIKETLAFVDIGKCVEWLSSLGVVFLKADKENVDCKTSTSVLATL</sequence>
<feature type="compositionally biased region" description="Pro residues" evidence="1">
    <location>
        <begin position="8"/>
        <end position="22"/>
    </location>
</feature>
<feature type="compositionally biased region" description="Polar residues" evidence="1">
    <location>
        <begin position="385"/>
        <end position="394"/>
    </location>
</feature>
<feature type="domain" description="PCI" evidence="2">
    <location>
        <begin position="577"/>
        <end position="742"/>
    </location>
</feature>
<dbReference type="InterPro" id="IPR005062">
    <property type="entry name" value="SAC3/GANP/THP3_conserved"/>
</dbReference>
<name>A0A1J1HLD2_9DIPT</name>
<dbReference type="OrthoDB" id="199574at2759"/>
<dbReference type="Proteomes" id="UP000183832">
    <property type="component" value="Unassembled WGS sequence"/>
</dbReference>